<evidence type="ECO:0000313" key="2">
    <source>
        <dbReference type="EMBL" id="EKX51170.1"/>
    </source>
</evidence>
<sequence length="445" mass="50060">MGSIETEVEVERFVEETMGLSDGVTEDSDILGRKMSWKEFETRSRLIRSLQQMPFEVLRNLWQAATALEITPNELLQPNEELSAFICSGSVHLRRLNEAAATDASKRDSAFYMAKGESFDVFKLYNMGFKAYGGEGGALVVLINTRMWKLYRTRILTQYSARLERFLNGVLKFPAKRGFHPFKLRRVPGGTVVVKEGDPLDAMVRKASSLVSKLTCDRVVLAAVAIRSGRPSTPVMRFVRKVDQSEDVGSSVAFFSDSKSKLQASRVLSSTRSKHVEGFPKWLWTVCVPADEEEAYFVMIPMKQIRNLPERLLEKLDQEASDRVSVWIRALKAAAIRDESDRLPSSRSRSLNISSSSMPNSARYNDSDGAKQGREHGAVSSRSEIMKTKKTGERYSTHKSPRTRAQNLFSPDLDSRSIHSFLTPRTENMLLVQGRTVEKGSKGLQ</sequence>
<feature type="compositionally biased region" description="Low complexity" evidence="1">
    <location>
        <begin position="345"/>
        <end position="363"/>
    </location>
</feature>
<accession>L1JSK2</accession>
<dbReference type="Proteomes" id="UP000011087">
    <property type="component" value="Unassembled WGS sequence"/>
</dbReference>
<dbReference type="GeneID" id="17307802"/>
<reference evidence="2 4" key="1">
    <citation type="journal article" date="2012" name="Nature">
        <title>Algal genomes reveal evolutionary mosaicism and the fate of nucleomorphs.</title>
        <authorList>
            <consortium name="DOE Joint Genome Institute"/>
            <person name="Curtis B.A."/>
            <person name="Tanifuji G."/>
            <person name="Burki F."/>
            <person name="Gruber A."/>
            <person name="Irimia M."/>
            <person name="Maruyama S."/>
            <person name="Arias M.C."/>
            <person name="Ball S.G."/>
            <person name="Gile G.H."/>
            <person name="Hirakawa Y."/>
            <person name="Hopkins J.F."/>
            <person name="Kuo A."/>
            <person name="Rensing S.A."/>
            <person name="Schmutz J."/>
            <person name="Symeonidi A."/>
            <person name="Elias M."/>
            <person name="Eveleigh R.J."/>
            <person name="Herman E.K."/>
            <person name="Klute M.J."/>
            <person name="Nakayama T."/>
            <person name="Obornik M."/>
            <person name="Reyes-Prieto A."/>
            <person name="Armbrust E.V."/>
            <person name="Aves S.J."/>
            <person name="Beiko R.G."/>
            <person name="Coutinho P."/>
            <person name="Dacks J.B."/>
            <person name="Durnford D.G."/>
            <person name="Fast N.M."/>
            <person name="Green B.R."/>
            <person name="Grisdale C.J."/>
            <person name="Hempel F."/>
            <person name="Henrissat B."/>
            <person name="Hoppner M.P."/>
            <person name="Ishida K."/>
            <person name="Kim E."/>
            <person name="Koreny L."/>
            <person name="Kroth P.G."/>
            <person name="Liu Y."/>
            <person name="Malik S.B."/>
            <person name="Maier U.G."/>
            <person name="McRose D."/>
            <person name="Mock T."/>
            <person name="Neilson J.A."/>
            <person name="Onodera N.T."/>
            <person name="Poole A.M."/>
            <person name="Pritham E.J."/>
            <person name="Richards T.A."/>
            <person name="Rocap G."/>
            <person name="Roy S.W."/>
            <person name="Sarai C."/>
            <person name="Schaack S."/>
            <person name="Shirato S."/>
            <person name="Slamovits C.H."/>
            <person name="Spencer D.F."/>
            <person name="Suzuki S."/>
            <person name="Worden A.Z."/>
            <person name="Zauner S."/>
            <person name="Barry K."/>
            <person name="Bell C."/>
            <person name="Bharti A.K."/>
            <person name="Crow J.A."/>
            <person name="Grimwood J."/>
            <person name="Kramer R."/>
            <person name="Lindquist E."/>
            <person name="Lucas S."/>
            <person name="Salamov A."/>
            <person name="McFadden G.I."/>
            <person name="Lane C.E."/>
            <person name="Keeling P.J."/>
            <person name="Gray M.W."/>
            <person name="Grigoriev I.V."/>
            <person name="Archibald J.M."/>
        </authorList>
    </citation>
    <scope>NUCLEOTIDE SEQUENCE</scope>
    <source>
        <strain evidence="2 4">CCMP2712</strain>
    </source>
</reference>
<evidence type="ECO:0000313" key="3">
    <source>
        <dbReference type="EnsemblProtists" id="EKX51170"/>
    </source>
</evidence>
<organism evidence="2">
    <name type="scientific">Guillardia theta (strain CCMP2712)</name>
    <name type="common">Cryptophyte</name>
    <dbReference type="NCBI Taxonomy" id="905079"/>
    <lineage>
        <taxon>Eukaryota</taxon>
        <taxon>Cryptophyceae</taxon>
        <taxon>Pyrenomonadales</taxon>
        <taxon>Geminigeraceae</taxon>
        <taxon>Guillardia</taxon>
    </lineage>
</organism>
<dbReference type="EnsemblProtists" id="EKX51170">
    <property type="protein sequence ID" value="EKX51170"/>
    <property type="gene ID" value="GUITHDRAFT_103089"/>
</dbReference>
<keyword evidence="4" id="KW-1185">Reference proteome</keyword>
<evidence type="ECO:0000256" key="1">
    <source>
        <dbReference type="SAM" id="MobiDB-lite"/>
    </source>
</evidence>
<dbReference type="HOGENOM" id="CLU_616024_0_0_1"/>
<proteinExistence type="predicted"/>
<dbReference type="KEGG" id="gtt:GUITHDRAFT_103089"/>
<feature type="region of interest" description="Disordered" evidence="1">
    <location>
        <begin position="339"/>
        <end position="409"/>
    </location>
</feature>
<reference evidence="4" key="2">
    <citation type="submission" date="2012-11" db="EMBL/GenBank/DDBJ databases">
        <authorList>
            <person name="Kuo A."/>
            <person name="Curtis B.A."/>
            <person name="Tanifuji G."/>
            <person name="Burki F."/>
            <person name="Gruber A."/>
            <person name="Irimia M."/>
            <person name="Maruyama S."/>
            <person name="Arias M.C."/>
            <person name="Ball S.G."/>
            <person name="Gile G.H."/>
            <person name="Hirakawa Y."/>
            <person name="Hopkins J.F."/>
            <person name="Rensing S.A."/>
            <person name="Schmutz J."/>
            <person name="Symeonidi A."/>
            <person name="Elias M."/>
            <person name="Eveleigh R.J."/>
            <person name="Herman E.K."/>
            <person name="Klute M.J."/>
            <person name="Nakayama T."/>
            <person name="Obornik M."/>
            <person name="Reyes-Prieto A."/>
            <person name="Armbrust E.V."/>
            <person name="Aves S.J."/>
            <person name="Beiko R.G."/>
            <person name="Coutinho P."/>
            <person name="Dacks J.B."/>
            <person name="Durnford D.G."/>
            <person name="Fast N.M."/>
            <person name="Green B.R."/>
            <person name="Grisdale C."/>
            <person name="Hempe F."/>
            <person name="Henrissat B."/>
            <person name="Hoppner M.P."/>
            <person name="Ishida K.-I."/>
            <person name="Kim E."/>
            <person name="Koreny L."/>
            <person name="Kroth P.G."/>
            <person name="Liu Y."/>
            <person name="Malik S.-B."/>
            <person name="Maier U.G."/>
            <person name="McRose D."/>
            <person name="Mock T."/>
            <person name="Neilson J.A."/>
            <person name="Onodera N.T."/>
            <person name="Poole A.M."/>
            <person name="Pritham E.J."/>
            <person name="Richards T.A."/>
            <person name="Rocap G."/>
            <person name="Roy S.W."/>
            <person name="Sarai C."/>
            <person name="Schaack S."/>
            <person name="Shirato S."/>
            <person name="Slamovits C.H."/>
            <person name="Spencer D.F."/>
            <person name="Suzuki S."/>
            <person name="Worden A.Z."/>
            <person name="Zauner S."/>
            <person name="Barry K."/>
            <person name="Bell C."/>
            <person name="Bharti A.K."/>
            <person name="Crow J.A."/>
            <person name="Grimwood J."/>
            <person name="Kramer R."/>
            <person name="Lindquist E."/>
            <person name="Lucas S."/>
            <person name="Salamov A."/>
            <person name="McFadden G.I."/>
            <person name="Lane C.E."/>
            <person name="Keeling P.J."/>
            <person name="Gray M.W."/>
            <person name="Grigoriev I.V."/>
            <person name="Archibald J.M."/>
        </authorList>
    </citation>
    <scope>NUCLEOTIDE SEQUENCE</scope>
    <source>
        <strain evidence="4">CCMP2712</strain>
    </source>
</reference>
<dbReference type="EMBL" id="JH992976">
    <property type="protein sequence ID" value="EKX51170.1"/>
    <property type="molecule type" value="Genomic_DNA"/>
</dbReference>
<feature type="compositionally biased region" description="Basic and acidic residues" evidence="1">
    <location>
        <begin position="384"/>
        <end position="396"/>
    </location>
</feature>
<gene>
    <name evidence="2" type="ORF">GUITHDRAFT_103089</name>
</gene>
<reference evidence="3" key="3">
    <citation type="submission" date="2016-03" db="UniProtKB">
        <authorList>
            <consortium name="EnsemblProtists"/>
        </authorList>
    </citation>
    <scope>IDENTIFICATION</scope>
</reference>
<feature type="compositionally biased region" description="Basic and acidic residues" evidence="1">
    <location>
        <begin position="365"/>
        <end position="377"/>
    </location>
</feature>
<evidence type="ECO:0000313" key="4">
    <source>
        <dbReference type="Proteomes" id="UP000011087"/>
    </source>
</evidence>
<dbReference type="AlphaFoldDB" id="L1JSK2"/>
<protein>
    <submittedName>
        <fullName evidence="2 3">Uncharacterized protein</fullName>
    </submittedName>
</protein>
<dbReference type="PaxDb" id="55529-EKX51170"/>
<dbReference type="RefSeq" id="XP_005838150.1">
    <property type="nucleotide sequence ID" value="XM_005838093.1"/>
</dbReference>
<name>L1JSK2_GUITC</name>